<dbReference type="InterPro" id="IPR001031">
    <property type="entry name" value="Thioesterase"/>
</dbReference>
<keyword evidence="4" id="KW-1185">Reference proteome</keyword>
<name>A0A7Y9LML7_9BURK</name>
<comment type="caution">
    <text evidence="3">The sequence shown here is derived from an EMBL/GenBank/DDBJ whole genome shotgun (WGS) entry which is preliminary data.</text>
</comment>
<dbReference type="Gene3D" id="3.40.50.1820">
    <property type="entry name" value="alpha/beta hydrolase"/>
    <property type="match status" value="1"/>
</dbReference>
<accession>A0A7Y9LML7</accession>
<dbReference type="InterPro" id="IPR012223">
    <property type="entry name" value="TEII"/>
</dbReference>
<organism evidence="3 4">
    <name type="scientific">Pigmentiphaga litoralis</name>
    <dbReference type="NCBI Taxonomy" id="516702"/>
    <lineage>
        <taxon>Bacteria</taxon>
        <taxon>Pseudomonadati</taxon>
        <taxon>Pseudomonadota</taxon>
        <taxon>Betaproteobacteria</taxon>
        <taxon>Burkholderiales</taxon>
        <taxon>Alcaligenaceae</taxon>
        <taxon>Pigmentiphaga</taxon>
    </lineage>
</organism>
<evidence type="ECO:0000313" key="4">
    <source>
        <dbReference type="Proteomes" id="UP000542125"/>
    </source>
</evidence>
<dbReference type="InterPro" id="IPR029058">
    <property type="entry name" value="AB_hydrolase_fold"/>
</dbReference>
<evidence type="ECO:0000313" key="3">
    <source>
        <dbReference type="EMBL" id="NYE85094.1"/>
    </source>
</evidence>
<sequence length="260" mass="28455">MTIIPLTAPIAPSAPYGATLDLLVLPCAGASATMYLRWRRMLPPWVRVVPIELPGRGARCNEPCVRHFDALVTRLCDENAASLRGNFVLLGHSMGALLAYGMALRQRALSRPMPQLLVVSASAAPTCRSPERYASRHDDATLIADLRKQGGTPDEVFAHSDMLRMTLDTLAADYDVCASFPPRETQALALPIHAFGGRHDSIALHDIEQWYHETRGRFSVDWFDGGHFFIREREAEVLAALLQVLSPLAKGVGDAAIAFA</sequence>
<dbReference type="Proteomes" id="UP000542125">
    <property type="component" value="Unassembled WGS sequence"/>
</dbReference>
<dbReference type="GO" id="GO:0008610">
    <property type="term" value="P:lipid biosynthetic process"/>
    <property type="evidence" value="ECO:0007669"/>
    <property type="project" value="TreeGrafter"/>
</dbReference>
<dbReference type="EMBL" id="JACBYR010000002">
    <property type="protein sequence ID" value="NYE85094.1"/>
    <property type="molecule type" value="Genomic_DNA"/>
</dbReference>
<evidence type="ECO:0000259" key="2">
    <source>
        <dbReference type="Pfam" id="PF00975"/>
    </source>
</evidence>
<dbReference type="AlphaFoldDB" id="A0A7Y9LML7"/>
<protein>
    <submittedName>
        <fullName evidence="3">Surfactin synthase thioesterase subunit</fullName>
    </submittedName>
</protein>
<dbReference type="PANTHER" id="PTHR11487:SF0">
    <property type="entry name" value="S-ACYL FATTY ACID SYNTHASE THIOESTERASE, MEDIUM CHAIN"/>
    <property type="match status" value="1"/>
</dbReference>
<proteinExistence type="inferred from homology"/>
<dbReference type="Pfam" id="PF00975">
    <property type="entry name" value="Thioesterase"/>
    <property type="match status" value="1"/>
</dbReference>
<gene>
    <name evidence="3" type="ORF">FHW18_004401</name>
</gene>
<dbReference type="PANTHER" id="PTHR11487">
    <property type="entry name" value="THIOESTERASE"/>
    <property type="match status" value="1"/>
</dbReference>
<reference evidence="3 4" key="1">
    <citation type="submission" date="2020-07" db="EMBL/GenBank/DDBJ databases">
        <title>Genomic Encyclopedia of Type Strains, Phase IV (KMG-V): Genome sequencing to study the core and pangenomes of soil and plant-associated prokaryotes.</title>
        <authorList>
            <person name="Whitman W."/>
        </authorList>
    </citation>
    <scope>NUCLEOTIDE SEQUENCE [LARGE SCALE GENOMIC DNA]</scope>
    <source>
        <strain evidence="3 4">SAS40</strain>
    </source>
</reference>
<evidence type="ECO:0000256" key="1">
    <source>
        <dbReference type="ARBA" id="ARBA00007169"/>
    </source>
</evidence>
<comment type="similarity">
    <text evidence="1">Belongs to the thioesterase family.</text>
</comment>
<dbReference type="RefSeq" id="WP_179589102.1">
    <property type="nucleotide sequence ID" value="NZ_JACBYR010000002.1"/>
</dbReference>
<dbReference type="SUPFAM" id="SSF53474">
    <property type="entry name" value="alpha/beta-Hydrolases"/>
    <property type="match status" value="1"/>
</dbReference>
<feature type="domain" description="Thioesterase" evidence="2">
    <location>
        <begin position="22"/>
        <end position="238"/>
    </location>
</feature>